<dbReference type="Proteomes" id="UP001268683">
    <property type="component" value="Chromosome"/>
</dbReference>
<feature type="transmembrane region" description="Helical" evidence="1">
    <location>
        <begin position="115"/>
        <end position="138"/>
    </location>
</feature>
<dbReference type="KEGG" id="tmk:QGN29_10685"/>
<keyword evidence="3" id="KW-1185">Reference proteome</keyword>
<feature type="transmembrane region" description="Helical" evidence="1">
    <location>
        <begin position="210"/>
        <end position="239"/>
    </location>
</feature>
<protein>
    <recommendedName>
        <fullName evidence="4">DUF3667 domain-containing protein</fullName>
    </recommendedName>
</protein>
<keyword evidence="1" id="KW-1133">Transmembrane helix</keyword>
<name>A0AA52EAZ8_9PROT</name>
<feature type="transmembrane region" description="Helical" evidence="1">
    <location>
        <begin position="150"/>
        <end position="173"/>
    </location>
</feature>
<evidence type="ECO:0008006" key="4">
    <source>
        <dbReference type="Google" id="ProtNLM"/>
    </source>
</evidence>
<feature type="transmembrane region" description="Helical" evidence="1">
    <location>
        <begin position="179"/>
        <end position="198"/>
    </location>
</feature>
<sequence length="247" mass="28183">MSKETEKNNPKDLATGEIVEDVLGLDMRGLKSIYALWVKPREYFQAAKQANWNNIYTPSVRLWLFFFALFSVLKFWWLENNPAMIGAYIVGFEEARLTEPEGVSFEEIAQEMLQLTFAILPFLQIAVLGLLSFVYPFWGRPLSRALRQRYFFAIMIPSASLMPVLLTGMVFITSEYIELYSYSLALTAFLLHFMVSYRGVFYDFTLGKRLFLSGLMAFVVVALSTLLGVVTQIGGIVYISMQYGLSP</sequence>
<keyword evidence="1" id="KW-0812">Transmembrane</keyword>
<dbReference type="AlphaFoldDB" id="A0AA52EAZ8"/>
<accession>A0AA52EAZ8</accession>
<keyword evidence="1" id="KW-0472">Membrane</keyword>
<reference evidence="2" key="1">
    <citation type="submission" date="2023-04" db="EMBL/GenBank/DDBJ databases">
        <title>Complete genome sequence of Temperatibacter marinus.</title>
        <authorList>
            <person name="Rong J.-C."/>
            <person name="Yi M.-L."/>
            <person name="Zhao Q."/>
        </authorList>
    </citation>
    <scope>NUCLEOTIDE SEQUENCE</scope>
    <source>
        <strain evidence="2">NBRC 110045</strain>
    </source>
</reference>
<evidence type="ECO:0000313" key="3">
    <source>
        <dbReference type="Proteomes" id="UP001268683"/>
    </source>
</evidence>
<evidence type="ECO:0000256" key="1">
    <source>
        <dbReference type="SAM" id="Phobius"/>
    </source>
</evidence>
<gene>
    <name evidence="2" type="ORF">QGN29_10685</name>
</gene>
<dbReference type="EMBL" id="CP123872">
    <property type="protein sequence ID" value="WND02012.1"/>
    <property type="molecule type" value="Genomic_DNA"/>
</dbReference>
<evidence type="ECO:0000313" key="2">
    <source>
        <dbReference type="EMBL" id="WND02012.1"/>
    </source>
</evidence>
<dbReference type="RefSeq" id="WP_310797847.1">
    <property type="nucleotide sequence ID" value="NZ_CP123872.1"/>
</dbReference>
<feature type="transmembrane region" description="Helical" evidence="1">
    <location>
        <begin position="60"/>
        <end position="78"/>
    </location>
</feature>
<proteinExistence type="predicted"/>
<organism evidence="2 3">
    <name type="scientific">Temperatibacter marinus</name>
    <dbReference type="NCBI Taxonomy" id="1456591"/>
    <lineage>
        <taxon>Bacteria</taxon>
        <taxon>Pseudomonadati</taxon>
        <taxon>Pseudomonadota</taxon>
        <taxon>Alphaproteobacteria</taxon>
        <taxon>Kordiimonadales</taxon>
        <taxon>Temperatibacteraceae</taxon>
        <taxon>Temperatibacter</taxon>
    </lineage>
</organism>